<dbReference type="Pfam" id="PF04082">
    <property type="entry name" value="Fungal_trans"/>
    <property type="match status" value="1"/>
</dbReference>
<dbReference type="InterPro" id="IPR052202">
    <property type="entry name" value="Yeast_MetPath_Reg"/>
</dbReference>
<feature type="domain" description="Xylanolytic transcriptional activator regulatory" evidence="8">
    <location>
        <begin position="241"/>
        <end position="315"/>
    </location>
</feature>
<dbReference type="PANTHER" id="PTHR47782:SF1">
    <property type="entry name" value="PYRIMIDINE PATHWAY REGULATORY PROTEIN 1"/>
    <property type="match status" value="1"/>
</dbReference>
<accession>A0A0D2F5D7</accession>
<dbReference type="CDD" id="cd12148">
    <property type="entry name" value="fungal_TF_MHR"/>
    <property type="match status" value="1"/>
</dbReference>
<keyword evidence="7" id="KW-0539">Nucleus</keyword>
<dbReference type="HOGENOM" id="CLU_013962_0_0_1"/>
<keyword evidence="4" id="KW-0805">Transcription regulation</keyword>
<reference evidence="9 10" key="1">
    <citation type="submission" date="2015-01" db="EMBL/GenBank/DDBJ databases">
        <title>The Genome Sequence of Capronia semiimmersa CBS27337.</title>
        <authorList>
            <consortium name="The Broad Institute Genomics Platform"/>
            <person name="Cuomo C."/>
            <person name="de Hoog S."/>
            <person name="Gorbushina A."/>
            <person name="Stielow B."/>
            <person name="Teixiera M."/>
            <person name="Abouelleil A."/>
            <person name="Chapman S.B."/>
            <person name="Priest M."/>
            <person name="Young S.K."/>
            <person name="Wortman J."/>
            <person name="Nusbaum C."/>
            <person name="Birren B."/>
        </authorList>
    </citation>
    <scope>NUCLEOTIDE SEQUENCE [LARGE SCALE GENOMIC DNA]</scope>
    <source>
        <strain evidence="9 10">CBS 27337</strain>
    </source>
</reference>
<dbReference type="EMBL" id="KN846962">
    <property type="protein sequence ID" value="KIW63093.1"/>
    <property type="molecule type" value="Genomic_DNA"/>
</dbReference>
<evidence type="ECO:0000256" key="5">
    <source>
        <dbReference type="ARBA" id="ARBA00023125"/>
    </source>
</evidence>
<keyword evidence="6" id="KW-0804">Transcription</keyword>
<protein>
    <recommendedName>
        <fullName evidence="8">Xylanolytic transcriptional activator regulatory domain-containing protein</fullName>
    </recommendedName>
</protein>
<comment type="subcellular location">
    <subcellularLocation>
        <location evidence="1">Nucleus</location>
    </subcellularLocation>
</comment>
<evidence type="ECO:0000256" key="6">
    <source>
        <dbReference type="ARBA" id="ARBA00023163"/>
    </source>
</evidence>
<keyword evidence="5" id="KW-0238">DNA-binding</keyword>
<evidence type="ECO:0000256" key="1">
    <source>
        <dbReference type="ARBA" id="ARBA00004123"/>
    </source>
</evidence>
<keyword evidence="2" id="KW-0479">Metal-binding</keyword>
<gene>
    <name evidence="9" type="ORF">PV04_09970</name>
</gene>
<evidence type="ECO:0000256" key="7">
    <source>
        <dbReference type="ARBA" id="ARBA00023242"/>
    </source>
</evidence>
<evidence type="ECO:0000256" key="3">
    <source>
        <dbReference type="ARBA" id="ARBA00022833"/>
    </source>
</evidence>
<dbReference type="GO" id="GO:0045944">
    <property type="term" value="P:positive regulation of transcription by RNA polymerase II"/>
    <property type="evidence" value="ECO:0007669"/>
    <property type="project" value="TreeGrafter"/>
</dbReference>
<evidence type="ECO:0000313" key="10">
    <source>
        <dbReference type="Proteomes" id="UP000054266"/>
    </source>
</evidence>
<dbReference type="GO" id="GO:0000981">
    <property type="term" value="F:DNA-binding transcription factor activity, RNA polymerase II-specific"/>
    <property type="evidence" value="ECO:0007669"/>
    <property type="project" value="TreeGrafter"/>
</dbReference>
<dbReference type="GO" id="GO:0005634">
    <property type="term" value="C:nucleus"/>
    <property type="evidence" value="ECO:0007669"/>
    <property type="project" value="UniProtKB-SubCell"/>
</dbReference>
<sequence length="594" mass="67484">MPEKEDQPCKGYDPVSDIERPRSVLHHLEEKVALLETRISDLPNQTRPLFPDIVGSSGLTLSLASALVSPVALVDAEAEDAAIYYSSLHLQQSSLPLPLSQRAWHRRRDDLGDVDTYNGTDLSHVPKAAAQFMFDNYIDVHEAQYPCLNEEDLNKSFEICMDRASKASSYDLFTIYMVLAISSNTLIWKNERNAVAASAWFFRRAKDQLLLPATVGTERRQLEVALLLTKYSFVNPTACDPWYCIGDAVRLCIHLGLHEEPSRPSTLNPRELDARRKLFWTTCGLERTICSHLRLPFTLRDSPTMPKFPSALADACITPDGVRTGPPKKAPALHILQFRLLESEIHGVLWTEEPCKFTQLDDWYIDISTRVENWYSGAVEFAACQQPEDGPEQQLEISTLLMNYLKFRLNRPCPKVRHRSRQCRVQCIQSAMEVIEDYTRYYHHRRLFYPWFAGHLLFEMAVVLLDTVWTCSAWLRERIELSKVLECITGLPNLLRQVASFWPAVNSCADCVETLAEPVIRYLAEVIFVESAIDLQDSTPLLSAYLFPESAPASLQNLAADTAAQDVDELDLDAFEQIDWSNVAWSDQILPNEG</sequence>
<dbReference type="STRING" id="5601.A0A0D2F5D7"/>
<organism evidence="9 10">
    <name type="scientific">Phialophora macrospora</name>
    <dbReference type="NCBI Taxonomy" id="1851006"/>
    <lineage>
        <taxon>Eukaryota</taxon>
        <taxon>Fungi</taxon>
        <taxon>Dikarya</taxon>
        <taxon>Ascomycota</taxon>
        <taxon>Pezizomycotina</taxon>
        <taxon>Eurotiomycetes</taxon>
        <taxon>Chaetothyriomycetidae</taxon>
        <taxon>Chaetothyriales</taxon>
        <taxon>Herpotrichiellaceae</taxon>
        <taxon>Phialophora</taxon>
    </lineage>
</organism>
<evidence type="ECO:0000256" key="2">
    <source>
        <dbReference type="ARBA" id="ARBA00022723"/>
    </source>
</evidence>
<dbReference type="Proteomes" id="UP000054266">
    <property type="component" value="Unassembled WGS sequence"/>
</dbReference>
<dbReference type="AlphaFoldDB" id="A0A0D2F5D7"/>
<dbReference type="PANTHER" id="PTHR47782">
    <property type="entry name" value="ZN(II)2CYS6 TRANSCRIPTION FACTOR (EUROFUNG)-RELATED"/>
    <property type="match status" value="1"/>
</dbReference>
<name>A0A0D2F5D7_9EURO</name>
<evidence type="ECO:0000313" key="9">
    <source>
        <dbReference type="EMBL" id="KIW63093.1"/>
    </source>
</evidence>
<dbReference type="GO" id="GO:0043565">
    <property type="term" value="F:sequence-specific DNA binding"/>
    <property type="evidence" value="ECO:0007669"/>
    <property type="project" value="TreeGrafter"/>
</dbReference>
<dbReference type="GO" id="GO:0008270">
    <property type="term" value="F:zinc ion binding"/>
    <property type="evidence" value="ECO:0007669"/>
    <property type="project" value="InterPro"/>
</dbReference>
<evidence type="ECO:0000256" key="4">
    <source>
        <dbReference type="ARBA" id="ARBA00023015"/>
    </source>
</evidence>
<evidence type="ECO:0000259" key="8">
    <source>
        <dbReference type="SMART" id="SM00906"/>
    </source>
</evidence>
<dbReference type="InterPro" id="IPR007219">
    <property type="entry name" value="XnlR_reg_dom"/>
</dbReference>
<dbReference type="SMART" id="SM00906">
    <property type="entry name" value="Fungal_trans"/>
    <property type="match status" value="1"/>
</dbReference>
<keyword evidence="10" id="KW-1185">Reference proteome</keyword>
<proteinExistence type="predicted"/>
<keyword evidence="3" id="KW-0862">Zinc</keyword>
<dbReference type="GO" id="GO:0006351">
    <property type="term" value="P:DNA-templated transcription"/>
    <property type="evidence" value="ECO:0007669"/>
    <property type="project" value="InterPro"/>
</dbReference>